<feature type="transmembrane region" description="Helical" evidence="1">
    <location>
        <begin position="124"/>
        <end position="142"/>
    </location>
</feature>
<gene>
    <name evidence="2" type="ORF">G3569_14855</name>
</gene>
<proteinExistence type="predicted"/>
<keyword evidence="1" id="KW-0472">Membrane</keyword>
<dbReference type="Proteomes" id="UP000479132">
    <property type="component" value="Unassembled WGS sequence"/>
</dbReference>
<accession>A0A6M1T2D6</accession>
<comment type="caution">
    <text evidence="2">The sequence shown here is derived from an EMBL/GenBank/DDBJ whole genome shotgun (WGS) entry which is preliminary data.</text>
</comment>
<feature type="transmembrane region" description="Helical" evidence="1">
    <location>
        <begin position="99"/>
        <end position="118"/>
    </location>
</feature>
<organism evidence="2 3">
    <name type="scientific">Fodinibius halophilus</name>
    <dbReference type="NCBI Taxonomy" id="1736908"/>
    <lineage>
        <taxon>Bacteria</taxon>
        <taxon>Pseudomonadati</taxon>
        <taxon>Balneolota</taxon>
        <taxon>Balneolia</taxon>
        <taxon>Balneolales</taxon>
        <taxon>Balneolaceae</taxon>
        <taxon>Fodinibius</taxon>
    </lineage>
</organism>
<keyword evidence="1" id="KW-1133">Transmembrane helix</keyword>
<name>A0A6M1T2D6_9BACT</name>
<reference evidence="2 3" key="1">
    <citation type="submission" date="2020-02" db="EMBL/GenBank/DDBJ databases">
        <title>Aliifodinibius halophilus 2W32, complete genome.</title>
        <authorList>
            <person name="Li Y."/>
            <person name="Wu S."/>
        </authorList>
    </citation>
    <scope>NUCLEOTIDE SEQUENCE [LARGE SCALE GENOMIC DNA]</scope>
    <source>
        <strain evidence="2 3">2W32</strain>
    </source>
</reference>
<evidence type="ECO:0000313" key="3">
    <source>
        <dbReference type="Proteomes" id="UP000479132"/>
    </source>
</evidence>
<sequence length="166" mass="18758">MQTKQLKLYFLVLVLTCGIVLVALGGGLWNQSGFWLFQWQHQAFQMLCHQLPERSFWINGQPMAVCSRCLGIYSAFAIFWITMPLWAKWTFPNLLSPKKLALSALILNFIDVVGNMLGFWQNTLLSRLVLGILLGSTGALIFSRDFFLTTIKSKGINHGRVTTTNS</sequence>
<evidence type="ECO:0000256" key="1">
    <source>
        <dbReference type="SAM" id="Phobius"/>
    </source>
</evidence>
<keyword evidence="1" id="KW-0812">Transmembrane</keyword>
<dbReference type="AlphaFoldDB" id="A0A6M1T2D6"/>
<dbReference type="Pfam" id="PF09858">
    <property type="entry name" value="DUF2085"/>
    <property type="match status" value="1"/>
</dbReference>
<dbReference type="EMBL" id="JAALLS010000022">
    <property type="protein sequence ID" value="NGP89636.1"/>
    <property type="molecule type" value="Genomic_DNA"/>
</dbReference>
<dbReference type="RefSeq" id="WP_165270588.1">
    <property type="nucleotide sequence ID" value="NZ_JAALLS010000022.1"/>
</dbReference>
<dbReference type="InterPro" id="IPR019206">
    <property type="entry name" value="DUF2085_TM"/>
</dbReference>
<feature type="transmembrane region" description="Helical" evidence="1">
    <location>
        <begin position="7"/>
        <end position="29"/>
    </location>
</feature>
<protein>
    <submittedName>
        <fullName evidence="2">DUF2085 domain-containing protein</fullName>
    </submittedName>
</protein>
<keyword evidence="3" id="KW-1185">Reference proteome</keyword>
<evidence type="ECO:0000313" key="2">
    <source>
        <dbReference type="EMBL" id="NGP89636.1"/>
    </source>
</evidence>
<feature type="transmembrane region" description="Helical" evidence="1">
    <location>
        <begin position="70"/>
        <end position="87"/>
    </location>
</feature>